<gene>
    <name evidence="2" type="ORF">B1A74_04255</name>
</gene>
<dbReference type="OrthoDB" id="5734946at2"/>
<dbReference type="Proteomes" id="UP000189177">
    <property type="component" value="Unassembled WGS sequence"/>
</dbReference>
<dbReference type="InterPro" id="IPR032314">
    <property type="entry name" value="DUF4845"/>
</dbReference>
<keyword evidence="1" id="KW-1133">Transmembrane helix</keyword>
<dbReference type="EMBL" id="MUZR01000010">
    <property type="protein sequence ID" value="OOC10774.1"/>
    <property type="molecule type" value="Genomic_DNA"/>
</dbReference>
<accession>A0A1V3A0A3</accession>
<dbReference type="AlphaFoldDB" id="A0A1V3A0A3"/>
<protein>
    <submittedName>
        <fullName evidence="2">DUF4845 domain-containing protein</fullName>
    </submittedName>
</protein>
<reference evidence="2 3" key="1">
    <citation type="submission" date="2017-02" db="EMBL/GenBank/DDBJ databases">
        <title>Genomic diversity within the haloalkaliphilic genus Thioalkalivibrio.</title>
        <authorList>
            <person name="Ahn A.-C."/>
            <person name="Meier-Kolthoff J."/>
            <person name="Overmars L."/>
            <person name="Richter M."/>
            <person name="Woyke T."/>
            <person name="Sorokin D.Y."/>
            <person name="Muyzer G."/>
        </authorList>
    </citation>
    <scope>NUCLEOTIDE SEQUENCE [LARGE SCALE GENOMIC DNA]</scope>
    <source>
        <strain evidence="2 3">HL17</strain>
    </source>
</reference>
<dbReference type="Pfam" id="PF16137">
    <property type="entry name" value="DUF4845"/>
    <property type="match status" value="1"/>
</dbReference>
<evidence type="ECO:0000256" key="1">
    <source>
        <dbReference type="SAM" id="Phobius"/>
    </source>
</evidence>
<dbReference type="STRING" id="252474.B1A74_04255"/>
<keyword evidence="1" id="KW-0472">Membrane</keyword>
<name>A0A1V3A0A3_9GAMM</name>
<organism evidence="2 3">
    <name type="scientific">Thioalkalivibrio halophilus</name>
    <dbReference type="NCBI Taxonomy" id="252474"/>
    <lineage>
        <taxon>Bacteria</taxon>
        <taxon>Pseudomonadati</taxon>
        <taxon>Pseudomonadota</taxon>
        <taxon>Gammaproteobacteria</taxon>
        <taxon>Chromatiales</taxon>
        <taxon>Ectothiorhodospiraceae</taxon>
        <taxon>Thioalkalivibrio</taxon>
    </lineage>
</organism>
<keyword evidence="3" id="KW-1185">Reference proteome</keyword>
<evidence type="ECO:0000313" key="2">
    <source>
        <dbReference type="EMBL" id="OOC10774.1"/>
    </source>
</evidence>
<evidence type="ECO:0000313" key="3">
    <source>
        <dbReference type="Proteomes" id="UP000189177"/>
    </source>
</evidence>
<keyword evidence="1" id="KW-0812">Transmembrane</keyword>
<dbReference type="RefSeq" id="WP_018947029.1">
    <property type="nucleotide sequence ID" value="NZ_MUZR01000010.1"/>
</dbReference>
<comment type="caution">
    <text evidence="2">The sequence shown here is derived from an EMBL/GenBank/DDBJ whole genome shotgun (WGS) entry which is preliminary data.</text>
</comment>
<sequence length="118" mass="13239">MKGAGATTIMAMIFLALIVLTFIIQMGTQYTQYMTVRSIMQDVAEQPGAADKSEDELWSEMNRRFQLNTVPEEIEEEHFSVGEGDEGPAMMIDYEIRRGFLGNIDIVAQFSYSATLAD</sequence>
<feature type="transmembrane region" description="Helical" evidence="1">
    <location>
        <begin position="6"/>
        <end position="24"/>
    </location>
</feature>
<proteinExistence type="predicted"/>